<gene>
    <name evidence="7" type="ORF">GIX10_05080</name>
    <name evidence="6" type="ORF">SKM48_10815</name>
</gene>
<dbReference type="GO" id="GO:0051539">
    <property type="term" value="F:4 iron, 4 sulfur cluster binding"/>
    <property type="evidence" value="ECO:0007669"/>
    <property type="project" value="UniProtKB-KW"/>
</dbReference>
<name>A0A6L6GDZ3_9GAMM</name>
<keyword evidence="1" id="KW-0004">4Fe-4S</keyword>
<dbReference type="PANTHER" id="PTHR24960">
    <property type="entry name" value="PHOTOSYSTEM I IRON-SULFUR CENTER-RELATED"/>
    <property type="match status" value="1"/>
</dbReference>
<sequence length="85" mass="9687">MALLITDKCINCDMCLPECPNDAIYEGSKVYEIDVDRCTECVGFYDHQTCVSVCPIECIIPHPEHIETQEQLKTKFKALNLFSTQ</sequence>
<dbReference type="InterPro" id="IPR050157">
    <property type="entry name" value="PSI_iron-sulfur_center"/>
</dbReference>
<dbReference type="SUPFAM" id="SSF54862">
    <property type="entry name" value="4Fe-4S ferredoxins"/>
    <property type="match status" value="1"/>
</dbReference>
<protein>
    <submittedName>
        <fullName evidence="7">YfhL family 4Fe-4S dicluster ferredoxin</fullName>
    </submittedName>
</protein>
<reference evidence="6 9" key="3">
    <citation type="journal article" date="2024" name="Syst. Appl. Microbiol.">
        <title>Evidence for the occurrence of Acinetobacter faecalis in cattle feces and its emended description.</title>
        <authorList>
            <person name="Kyselkova M."/>
            <person name="Xanthopoulou K."/>
            <person name="Shestivska V."/>
            <person name="Spanelova P."/>
            <person name="Maixnerova M."/>
            <person name="Higgins P.G."/>
            <person name="Nemec A."/>
        </authorList>
    </citation>
    <scope>NUCLEOTIDE SEQUENCE [LARGE SCALE GENOMIC DNA]</scope>
    <source>
        <strain evidence="6 9">ANC 7225</strain>
    </source>
</reference>
<feature type="domain" description="4Fe-4S ferredoxin-type" evidence="5">
    <location>
        <begin position="1"/>
        <end position="29"/>
    </location>
</feature>
<reference evidence="6" key="2">
    <citation type="submission" date="2023-11" db="EMBL/GenBank/DDBJ databases">
        <authorList>
            <person name="Kyselkova M."/>
            <person name="Xanthopoulou K."/>
            <person name="Shestivska V."/>
            <person name="Spanelova P."/>
            <person name="Maixnerova M."/>
            <person name="Higgins P.G."/>
            <person name="Nemec A."/>
        </authorList>
    </citation>
    <scope>NUCLEOTIDE SEQUENCE</scope>
    <source>
        <strain evidence="6">ANC 7225</strain>
    </source>
</reference>
<dbReference type="EMBL" id="WLYL01000011">
    <property type="protein sequence ID" value="MTD10820.1"/>
    <property type="molecule type" value="Genomic_DNA"/>
</dbReference>
<dbReference type="Proteomes" id="UP001284094">
    <property type="component" value="Unassembled WGS sequence"/>
</dbReference>
<accession>A0A6L6GDZ3</accession>
<evidence type="ECO:0000313" key="8">
    <source>
        <dbReference type="Proteomes" id="UP000473854"/>
    </source>
</evidence>
<dbReference type="InterPro" id="IPR047927">
    <property type="entry name" value="YfhL-like"/>
</dbReference>
<reference evidence="7 8" key="1">
    <citation type="submission" date="2019-11" db="EMBL/GenBank/DDBJ databases">
        <authorList>
            <person name="An D."/>
        </authorList>
    </citation>
    <scope>NUCLEOTIDE SEQUENCE [LARGE SCALE GENOMIC DNA]</scope>
    <source>
        <strain evidence="7 8">YIM 103518</strain>
    </source>
</reference>
<evidence type="ECO:0000256" key="1">
    <source>
        <dbReference type="ARBA" id="ARBA00022485"/>
    </source>
</evidence>
<dbReference type="EMBL" id="JAXHPO010000056">
    <property type="protein sequence ID" value="MDY6551232.1"/>
    <property type="molecule type" value="Genomic_DNA"/>
</dbReference>
<dbReference type="Pfam" id="PF00037">
    <property type="entry name" value="Fer4"/>
    <property type="match status" value="1"/>
</dbReference>
<dbReference type="InterPro" id="IPR017896">
    <property type="entry name" value="4Fe4S_Fe-S-bd"/>
</dbReference>
<organism evidence="7 8">
    <name type="scientific">Acinetobacter faecalis</name>
    <dbReference type="NCBI Taxonomy" id="2665161"/>
    <lineage>
        <taxon>Bacteria</taxon>
        <taxon>Pseudomonadati</taxon>
        <taxon>Pseudomonadota</taxon>
        <taxon>Gammaproteobacteria</taxon>
        <taxon>Moraxellales</taxon>
        <taxon>Moraxellaceae</taxon>
        <taxon>Acinetobacter</taxon>
    </lineage>
</organism>
<evidence type="ECO:0000256" key="4">
    <source>
        <dbReference type="ARBA" id="ARBA00023014"/>
    </source>
</evidence>
<dbReference type="NCBIfam" id="NF033683">
    <property type="entry name" value="di_4Fe-4S_YfhL"/>
    <property type="match status" value="1"/>
</dbReference>
<evidence type="ECO:0000313" key="9">
    <source>
        <dbReference type="Proteomes" id="UP001284094"/>
    </source>
</evidence>
<keyword evidence="9" id="KW-1185">Reference proteome</keyword>
<dbReference type="AlphaFoldDB" id="A0A6L6GDZ3"/>
<dbReference type="GO" id="GO:0005737">
    <property type="term" value="C:cytoplasm"/>
    <property type="evidence" value="ECO:0007669"/>
    <property type="project" value="TreeGrafter"/>
</dbReference>
<comment type="caution">
    <text evidence="7">The sequence shown here is derived from an EMBL/GenBank/DDBJ whole genome shotgun (WGS) entry which is preliminary data.</text>
</comment>
<evidence type="ECO:0000259" key="5">
    <source>
        <dbReference type="PROSITE" id="PS51379"/>
    </source>
</evidence>
<feature type="domain" description="4Fe-4S ferredoxin-type" evidence="5">
    <location>
        <begin position="31"/>
        <end position="64"/>
    </location>
</feature>
<dbReference type="PANTHER" id="PTHR24960:SF79">
    <property type="entry name" value="PHOTOSYSTEM I IRON-SULFUR CENTER"/>
    <property type="match status" value="1"/>
</dbReference>
<dbReference type="PROSITE" id="PS00198">
    <property type="entry name" value="4FE4S_FER_1"/>
    <property type="match status" value="1"/>
</dbReference>
<dbReference type="Gene3D" id="3.30.70.20">
    <property type="match status" value="1"/>
</dbReference>
<keyword evidence="2" id="KW-0479">Metal-binding</keyword>
<keyword evidence="4" id="KW-0411">Iron-sulfur</keyword>
<proteinExistence type="predicted"/>
<dbReference type="RefSeq" id="WP_154772438.1">
    <property type="nucleotide sequence ID" value="NZ_JAXHPG010000005.1"/>
</dbReference>
<evidence type="ECO:0000256" key="3">
    <source>
        <dbReference type="ARBA" id="ARBA00023004"/>
    </source>
</evidence>
<dbReference type="GO" id="GO:0046872">
    <property type="term" value="F:metal ion binding"/>
    <property type="evidence" value="ECO:0007669"/>
    <property type="project" value="UniProtKB-KW"/>
</dbReference>
<dbReference type="PROSITE" id="PS51379">
    <property type="entry name" value="4FE4S_FER_2"/>
    <property type="match status" value="2"/>
</dbReference>
<keyword evidence="3" id="KW-0408">Iron</keyword>
<evidence type="ECO:0000256" key="2">
    <source>
        <dbReference type="ARBA" id="ARBA00022723"/>
    </source>
</evidence>
<dbReference type="Proteomes" id="UP000473854">
    <property type="component" value="Unassembled WGS sequence"/>
</dbReference>
<dbReference type="InterPro" id="IPR017900">
    <property type="entry name" value="4Fe4S_Fe_S_CS"/>
</dbReference>
<evidence type="ECO:0000313" key="7">
    <source>
        <dbReference type="EMBL" id="MTD10820.1"/>
    </source>
</evidence>
<evidence type="ECO:0000313" key="6">
    <source>
        <dbReference type="EMBL" id="MDY6551232.1"/>
    </source>
</evidence>